<evidence type="ECO:0000256" key="10">
    <source>
        <dbReference type="ARBA" id="ARBA00023004"/>
    </source>
</evidence>
<dbReference type="GeneID" id="107114997"/>
<dbReference type="PRINTS" id="PR01684">
    <property type="entry name" value="EP450ICYP2A"/>
</dbReference>
<evidence type="ECO:0000256" key="9">
    <source>
        <dbReference type="ARBA" id="ARBA00023002"/>
    </source>
</evidence>
<comment type="cofactor">
    <cofactor evidence="1">
        <name>heme</name>
        <dbReference type="ChEBI" id="CHEBI:30413"/>
    </cofactor>
</comment>
<evidence type="ECO:0000256" key="8">
    <source>
        <dbReference type="ARBA" id="ARBA00022848"/>
    </source>
</evidence>
<evidence type="ECO:0000256" key="12">
    <source>
        <dbReference type="RuleBase" id="RU000461"/>
    </source>
</evidence>
<accession>A0ABM1KEF4</accession>
<comment type="similarity">
    <text evidence="4 12">Belongs to the cytochrome P450 family.</text>
</comment>
<dbReference type="InterPro" id="IPR017972">
    <property type="entry name" value="Cyt_P450_CS"/>
</dbReference>
<dbReference type="PROSITE" id="PS00086">
    <property type="entry name" value="CYTOCHROME_P450"/>
    <property type="match status" value="1"/>
</dbReference>
<name>A0ABM1KEF4_GEKJA</name>
<keyword evidence="5 12" id="KW-0349">Heme</keyword>
<evidence type="ECO:0000313" key="15">
    <source>
        <dbReference type="RefSeq" id="XP_015272091.1"/>
    </source>
</evidence>
<dbReference type="Proteomes" id="UP000694871">
    <property type="component" value="Unplaced"/>
</dbReference>
<keyword evidence="14" id="KW-1185">Reference proteome</keyword>
<dbReference type="InterPro" id="IPR036396">
    <property type="entry name" value="Cyt_P450_sf"/>
</dbReference>
<dbReference type="PANTHER" id="PTHR24300">
    <property type="entry name" value="CYTOCHROME P450 508A4-RELATED"/>
    <property type="match status" value="1"/>
</dbReference>
<evidence type="ECO:0000256" key="11">
    <source>
        <dbReference type="ARBA" id="ARBA00023136"/>
    </source>
</evidence>
<dbReference type="PRINTS" id="PR00385">
    <property type="entry name" value="P450"/>
</dbReference>
<dbReference type="PANTHER" id="PTHR24300:SF177">
    <property type="entry name" value="CYTOCHROME P450 2J2"/>
    <property type="match status" value="1"/>
</dbReference>
<evidence type="ECO:0000256" key="4">
    <source>
        <dbReference type="ARBA" id="ARBA00010617"/>
    </source>
</evidence>
<evidence type="ECO:0000256" key="2">
    <source>
        <dbReference type="ARBA" id="ARBA00004524"/>
    </source>
</evidence>
<evidence type="ECO:0000256" key="5">
    <source>
        <dbReference type="ARBA" id="ARBA00022617"/>
    </source>
</evidence>
<dbReference type="InterPro" id="IPR050182">
    <property type="entry name" value="Cytochrome_P450_fam2"/>
</dbReference>
<keyword evidence="12" id="KW-0503">Monooxygenase</keyword>
<dbReference type="InterPro" id="IPR001128">
    <property type="entry name" value="Cyt_P450"/>
</dbReference>
<reference evidence="15" key="1">
    <citation type="submission" date="2025-08" db="UniProtKB">
        <authorList>
            <consortium name="RefSeq"/>
        </authorList>
    </citation>
    <scope>IDENTIFICATION</scope>
</reference>
<dbReference type="PRINTS" id="PR00463">
    <property type="entry name" value="EP450I"/>
</dbReference>
<keyword evidence="13" id="KW-1133">Transmembrane helix</keyword>
<keyword evidence="8" id="KW-0492">Microsome</keyword>
<dbReference type="InterPro" id="IPR008067">
    <property type="entry name" value="Cyt_P450_E_grp-I_CYP2A-like"/>
</dbReference>
<evidence type="ECO:0000256" key="6">
    <source>
        <dbReference type="ARBA" id="ARBA00022723"/>
    </source>
</evidence>
<dbReference type="Gene3D" id="1.10.630.10">
    <property type="entry name" value="Cytochrome P450"/>
    <property type="match status" value="2"/>
</dbReference>
<feature type="transmembrane region" description="Helical" evidence="13">
    <location>
        <begin position="12"/>
        <end position="32"/>
    </location>
</feature>
<keyword evidence="6 12" id="KW-0479">Metal-binding</keyword>
<keyword evidence="7" id="KW-0256">Endoplasmic reticulum</keyword>
<dbReference type="InterPro" id="IPR002401">
    <property type="entry name" value="Cyt_P450_E_grp-I"/>
</dbReference>
<proteinExistence type="inferred from homology"/>
<dbReference type="SUPFAM" id="SSF48264">
    <property type="entry name" value="Cytochrome P450"/>
    <property type="match status" value="1"/>
</dbReference>
<comment type="subcellular location">
    <subcellularLocation>
        <location evidence="3">Endoplasmic reticulum membrane</location>
    </subcellularLocation>
    <subcellularLocation>
        <location evidence="2">Microsome membrane</location>
    </subcellularLocation>
</comment>
<keyword evidence="10 12" id="KW-0408">Iron</keyword>
<dbReference type="Pfam" id="PF00067">
    <property type="entry name" value="p450"/>
    <property type="match status" value="2"/>
</dbReference>
<gene>
    <name evidence="15" type="primary">LOC107114997</name>
</gene>
<keyword evidence="9 12" id="KW-0560">Oxidoreductase</keyword>
<keyword evidence="11 13" id="KW-0472">Membrane</keyword>
<protein>
    <submittedName>
        <fullName evidence="15">Cytochrome P450 2J2-like</fullName>
    </submittedName>
</protein>
<evidence type="ECO:0000256" key="7">
    <source>
        <dbReference type="ARBA" id="ARBA00022824"/>
    </source>
</evidence>
<evidence type="ECO:0000256" key="13">
    <source>
        <dbReference type="SAM" id="Phobius"/>
    </source>
</evidence>
<sequence>MSDMLFQGLSAVWGAIPLPAWLSFLVMLLIIADYWKRRRPKAFPPGPLPLPFLGNMLHLDPKKPHIALLKLAEKYGKIFSIQFGGKWIVVVNGLPLVKEALVHQGENFEDRPRFPLSCEAYNSFPAIMKYLPGPHQKVFKNWKQIRSFVKEIVEEHKAVWSPSQTRDFIDAYLNEMAKEDTPASFHEANMIQSTLDLFFAGTETTATTLRWALLYMAIYPEVQAKVQGEIDSVIGQSRQPTMDDREHMPYTNAVVHEIQRKSNIIPFNAPRMTSRDTTLAGFHLPKGTVVFALLTSVLFDKEEWETPDAFNPGHFLESGQFKKREAFLPFSAGKRVCLGEQLARTELFLFFTALLQKFTFQAPKDVNLSLDFITGFTLRPQPYRICALPR</sequence>
<organism evidence="14 15">
    <name type="scientific">Gekko japonicus</name>
    <name type="common">Schlegel's Japanese gecko</name>
    <dbReference type="NCBI Taxonomy" id="146911"/>
    <lineage>
        <taxon>Eukaryota</taxon>
        <taxon>Metazoa</taxon>
        <taxon>Chordata</taxon>
        <taxon>Craniata</taxon>
        <taxon>Vertebrata</taxon>
        <taxon>Euteleostomi</taxon>
        <taxon>Lepidosauria</taxon>
        <taxon>Squamata</taxon>
        <taxon>Bifurcata</taxon>
        <taxon>Gekkota</taxon>
        <taxon>Gekkonidae</taxon>
        <taxon>Gekkoninae</taxon>
        <taxon>Gekko</taxon>
    </lineage>
</organism>
<evidence type="ECO:0000313" key="14">
    <source>
        <dbReference type="Proteomes" id="UP000694871"/>
    </source>
</evidence>
<dbReference type="RefSeq" id="XP_015272091.1">
    <property type="nucleotide sequence ID" value="XM_015416605.1"/>
</dbReference>
<keyword evidence="13" id="KW-0812">Transmembrane</keyword>
<evidence type="ECO:0000256" key="1">
    <source>
        <dbReference type="ARBA" id="ARBA00001971"/>
    </source>
</evidence>
<evidence type="ECO:0000256" key="3">
    <source>
        <dbReference type="ARBA" id="ARBA00004586"/>
    </source>
</evidence>